<dbReference type="SMART" id="SM00530">
    <property type="entry name" value="HTH_XRE"/>
    <property type="match status" value="1"/>
</dbReference>
<name>A0ABR7FSV6_9FIRM</name>
<dbReference type="Proteomes" id="UP000635828">
    <property type="component" value="Unassembled WGS sequence"/>
</dbReference>
<evidence type="ECO:0000313" key="3">
    <source>
        <dbReference type="Proteomes" id="UP000635828"/>
    </source>
</evidence>
<comment type="caution">
    <text evidence="2">The sequence shown here is derived from an EMBL/GenBank/DDBJ whole genome shotgun (WGS) entry which is preliminary data.</text>
</comment>
<protein>
    <submittedName>
        <fullName evidence="2">Helix-turn-helix transcriptional regulator</fullName>
    </submittedName>
</protein>
<dbReference type="InterPro" id="IPR010982">
    <property type="entry name" value="Lambda_DNA-bd_dom_sf"/>
</dbReference>
<dbReference type="InterPro" id="IPR001387">
    <property type="entry name" value="Cro/C1-type_HTH"/>
</dbReference>
<dbReference type="CDD" id="cd00093">
    <property type="entry name" value="HTH_XRE"/>
    <property type="match status" value="1"/>
</dbReference>
<feature type="domain" description="HTH cro/C1-type" evidence="1">
    <location>
        <begin position="10"/>
        <end position="65"/>
    </location>
</feature>
<dbReference type="PROSITE" id="PS50943">
    <property type="entry name" value="HTH_CROC1"/>
    <property type="match status" value="1"/>
</dbReference>
<evidence type="ECO:0000313" key="2">
    <source>
        <dbReference type="EMBL" id="MBC5678234.1"/>
    </source>
</evidence>
<dbReference type="Gene3D" id="1.10.260.40">
    <property type="entry name" value="lambda repressor-like DNA-binding domains"/>
    <property type="match status" value="1"/>
</dbReference>
<dbReference type="SUPFAM" id="SSF47413">
    <property type="entry name" value="lambda repressor-like DNA-binding domains"/>
    <property type="match status" value="1"/>
</dbReference>
<organism evidence="2 3">
    <name type="scientific">Anaerostipes hominis</name>
    <name type="common">ex Liu et al. 2021</name>
    <dbReference type="NCBI Taxonomy" id="2763018"/>
    <lineage>
        <taxon>Bacteria</taxon>
        <taxon>Bacillati</taxon>
        <taxon>Bacillota</taxon>
        <taxon>Clostridia</taxon>
        <taxon>Lachnospirales</taxon>
        <taxon>Lachnospiraceae</taxon>
        <taxon>Anaerostipes</taxon>
    </lineage>
</organism>
<reference evidence="2 3" key="1">
    <citation type="submission" date="2020-08" db="EMBL/GenBank/DDBJ databases">
        <title>Genome public.</title>
        <authorList>
            <person name="Liu C."/>
            <person name="Sun Q."/>
        </authorList>
    </citation>
    <scope>NUCLEOTIDE SEQUENCE [LARGE SCALE GENOMIC DNA]</scope>
    <source>
        <strain evidence="2 3">NSJ-7</strain>
    </source>
</reference>
<keyword evidence="3" id="KW-1185">Reference proteome</keyword>
<dbReference type="RefSeq" id="WP_186992505.1">
    <property type="nucleotide sequence ID" value="NZ_JACOOS010000013.1"/>
</dbReference>
<gene>
    <name evidence="2" type="ORF">H8S22_11665</name>
</gene>
<accession>A0ABR7FSV6</accession>
<dbReference type="EMBL" id="JACOOS010000013">
    <property type="protein sequence ID" value="MBC5678234.1"/>
    <property type="molecule type" value="Genomic_DNA"/>
</dbReference>
<sequence length="221" mass="25453">MDNKEVGRRITKAREEKHLNKKELAVRVGVADSTIKRYEDGAIKKIKMPVIESIAKALSVNPMWLIGRSKSMKPEILKNNVISLDESIDKIEKAISRGTGLKSGEINDEILNKLITLCYKLDKIILESPELSTVLISKQDAEIGIKKISQYLQFDWRHYDESVFYEFIDSESLKEFFIKNMDLYQQKADMNKDYLMPVAAHNDNADDPEQQRLMEEDLADL</sequence>
<evidence type="ECO:0000259" key="1">
    <source>
        <dbReference type="PROSITE" id="PS50943"/>
    </source>
</evidence>
<dbReference type="Pfam" id="PF01381">
    <property type="entry name" value="HTH_3"/>
    <property type="match status" value="1"/>
</dbReference>
<proteinExistence type="predicted"/>